<organism evidence="2 3">
    <name type="scientific">Faecalimonas umbilicata</name>
    <dbReference type="NCBI Taxonomy" id="1912855"/>
    <lineage>
        <taxon>Bacteria</taxon>
        <taxon>Bacillati</taxon>
        <taxon>Bacillota</taxon>
        <taxon>Clostridia</taxon>
        <taxon>Lachnospirales</taxon>
        <taxon>Lachnospiraceae</taxon>
        <taxon>Faecalimonas</taxon>
    </lineage>
</organism>
<evidence type="ECO:0000313" key="3">
    <source>
        <dbReference type="Proteomes" id="UP000702954"/>
    </source>
</evidence>
<keyword evidence="3" id="KW-1185">Reference proteome</keyword>
<dbReference type="Proteomes" id="UP000702954">
    <property type="component" value="Unassembled WGS sequence"/>
</dbReference>
<dbReference type="RefSeq" id="WP_165851573.1">
    <property type="nucleotide sequence ID" value="NZ_BHEO01000004.1"/>
</dbReference>
<dbReference type="EMBL" id="BHEO01000004">
    <property type="protein sequence ID" value="GBU04567.1"/>
    <property type="molecule type" value="Genomic_DNA"/>
</dbReference>
<protein>
    <recommendedName>
        <fullName evidence="1">Plasmid replication protein RepL domain-containing protein</fullName>
    </recommendedName>
</protein>
<reference evidence="2 3" key="1">
    <citation type="journal article" date="2018" name="Int. J. Syst. Evol. Microbiol.">
        <title>Draft Genome Sequence of Faecalimonas umbilicata JCM 30896T, an Acetate-Producing Bacterium Isolated from Human Feces.</title>
        <authorList>
            <person name="Sakamoto M."/>
            <person name="Ikeyama N."/>
            <person name="Yuki M."/>
            <person name="Ohkuma M."/>
        </authorList>
    </citation>
    <scope>NUCLEOTIDE SEQUENCE [LARGE SCALE GENOMIC DNA]</scope>
    <source>
        <strain evidence="2 3">EGH7</strain>
    </source>
</reference>
<sequence>MITKKKQKFVGYKELVDPETGETYPMQMNVLEERDLTFTKCGCNI</sequence>
<dbReference type="InterPro" id="IPR008813">
    <property type="entry name" value="Plasmid_replication_RepL"/>
</dbReference>
<proteinExistence type="predicted"/>
<feature type="domain" description="Plasmid replication protein RepL" evidence="1">
    <location>
        <begin position="1"/>
        <end position="41"/>
    </location>
</feature>
<gene>
    <name evidence="2" type="ORF">FAEUMB_11080</name>
</gene>
<dbReference type="Pfam" id="PF05732">
    <property type="entry name" value="RepL"/>
    <property type="match status" value="1"/>
</dbReference>
<accession>A0ABQ0QW30</accession>
<comment type="caution">
    <text evidence="2">The sequence shown here is derived from an EMBL/GenBank/DDBJ whole genome shotgun (WGS) entry which is preliminary data.</text>
</comment>
<evidence type="ECO:0000259" key="1">
    <source>
        <dbReference type="Pfam" id="PF05732"/>
    </source>
</evidence>
<evidence type="ECO:0000313" key="2">
    <source>
        <dbReference type="EMBL" id="GBU04567.1"/>
    </source>
</evidence>
<name>A0ABQ0QW30_9FIRM</name>